<dbReference type="SMART" id="SM01208">
    <property type="entry name" value="G5"/>
    <property type="match status" value="1"/>
</dbReference>
<dbReference type="PANTHER" id="PTHR39160">
    <property type="entry name" value="CELL WALL-BINDING PROTEIN YOCH"/>
    <property type="match status" value="1"/>
</dbReference>
<dbReference type="InterPro" id="IPR010611">
    <property type="entry name" value="3D_dom"/>
</dbReference>
<dbReference type="InterPro" id="IPR051933">
    <property type="entry name" value="Resuscitation_pf_RpfB"/>
</dbReference>
<evidence type="ECO:0000259" key="2">
    <source>
        <dbReference type="PROSITE" id="PS51109"/>
    </source>
</evidence>
<dbReference type="Gene3D" id="2.20.230.10">
    <property type="entry name" value="Resuscitation-promoting factor rpfb"/>
    <property type="match status" value="1"/>
</dbReference>
<dbReference type="GO" id="GO:0019867">
    <property type="term" value="C:outer membrane"/>
    <property type="evidence" value="ECO:0007669"/>
    <property type="project" value="InterPro"/>
</dbReference>
<dbReference type="Pfam" id="PF06725">
    <property type="entry name" value="3D"/>
    <property type="match status" value="1"/>
</dbReference>
<evidence type="ECO:0000313" key="3">
    <source>
        <dbReference type="EMBL" id="MPM42041.1"/>
    </source>
</evidence>
<dbReference type="InterPro" id="IPR036908">
    <property type="entry name" value="RlpA-like_sf"/>
</dbReference>
<organism evidence="3">
    <name type="scientific">bioreactor metagenome</name>
    <dbReference type="NCBI Taxonomy" id="1076179"/>
    <lineage>
        <taxon>unclassified sequences</taxon>
        <taxon>metagenomes</taxon>
        <taxon>ecological metagenomes</taxon>
    </lineage>
</organism>
<reference evidence="3" key="1">
    <citation type="submission" date="2019-08" db="EMBL/GenBank/DDBJ databases">
        <authorList>
            <person name="Kucharzyk K."/>
            <person name="Murdoch R.W."/>
            <person name="Higgins S."/>
            <person name="Loffler F."/>
        </authorList>
    </citation>
    <scope>NUCLEOTIDE SEQUENCE</scope>
</reference>
<dbReference type="InterPro" id="IPR007137">
    <property type="entry name" value="DUF348"/>
</dbReference>
<dbReference type="SUPFAM" id="SSF50685">
    <property type="entry name" value="Barwin-like endoglucanases"/>
    <property type="match status" value="1"/>
</dbReference>
<dbReference type="GO" id="GO:0009254">
    <property type="term" value="P:peptidoglycan turnover"/>
    <property type="evidence" value="ECO:0007669"/>
    <property type="project" value="InterPro"/>
</dbReference>
<comment type="caution">
    <text evidence="3">The sequence shown here is derived from an EMBL/GenBank/DDBJ whole genome shotgun (WGS) entry which is preliminary data.</text>
</comment>
<keyword evidence="1" id="KW-0732">Signal</keyword>
<dbReference type="PANTHER" id="PTHR39160:SF4">
    <property type="entry name" value="RESUSCITATION-PROMOTING FACTOR RPFB"/>
    <property type="match status" value="1"/>
</dbReference>
<dbReference type="CDD" id="cd14667">
    <property type="entry name" value="3D_containing_proteins"/>
    <property type="match status" value="1"/>
</dbReference>
<dbReference type="Pfam" id="PF07501">
    <property type="entry name" value="G5"/>
    <property type="match status" value="1"/>
</dbReference>
<evidence type="ECO:0000256" key="1">
    <source>
        <dbReference type="ARBA" id="ARBA00022729"/>
    </source>
</evidence>
<feature type="domain" description="G5" evidence="2">
    <location>
        <begin position="148"/>
        <end position="228"/>
    </location>
</feature>
<dbReference type="InterPro" id="IPR011098">
    <property type="entry name" value="G5_dom"/>
</dbReference>
<dbReference type="AlphaFoldDB" id="A0A644ZQ82"/>
<proteinExistence type="predicted"/>
<sequence length="338" mass="37367">MNLHKKNWFSFPRMWTRIVLLSLLACIMIFTSYQLLSKDITIVLSGKESTVVTFKDTVGDFLQENQITLDASDRVIPGMEEKLTDNMTIRVFRAVSYTITVDGTTITGESSAFTVQELLQEKGIVTNELDRVMPEPATPLAKDMDIRIVRIHHELEEEEVVIPFSTITIPRQDQLAGYQRTLVLGTNGLLVNTYLVIYEDGILVDKQLQNTEERISTVNQVIEYGATLQLANGDFHFTKSAMMSTSGYCSCSLCTGKNPGDYGYGITASGLTQGYGVVGVDPKTIPFGTKLYIEGYGFAVAGDTGGAIYEGHIDLGFTSHADAVAWAWQNVMVYFLGD</sequence>
<gene>
    <name evidence="3" type="ORF">SDC9_88703</name>
</gene>
<dbReference type="GO" id="GO:0004553">
    <property type="term" value="F:hydrolase activity, hydrolyzing O-glycosyl compounds"/>
    <property type="evidence" value="ECO:0007669"/>
    <property type="project" value="InterPro"/>
</dbReference>
<name>A0A644ZQ82_9ZZZZ</name>
<accession>A0A644ZQ82</accession>
<dbReference type="Pfam" id="PF03990">
    <property type="entry name" value="DUF348"/>
    <property type="match status" value="2"/>
</dbReference>
<dbReference type="Gene3D" id="2.40.40.10">
    <property type="entry name" value="RlpA-like domain"/>
    <property type="match status" value="1"/>
</dbReference>
<dbReference type="EMBL" id="VSSQ01009584">
    <property type="protein sequence ID" value="MPM42041.1"/>
    <property type="molecule type" value="Genomic_DNA"/>
</dbReference>
<dbReference type="PROSITE" id="PS51109">
    <property type="entry name" value="G5"/>
    <property type="match status" value="1"/>
</dbReference>
<dbReference type="InterPro" id="IPR059180">
    <property type="entry name" value="3D_YorM"/>
</dbReference>
<protein>
    <recommendedName>
        <fullName evidence="2">G5 domain-containing protein</fullName>
    </recommendedName>
</protein>